<dbReference type="GO" id="GO:0005739">
    <property type="term" value="C:mitochondrion"/>
    <property type="evidence" value="ECO:0007669"/>
    <property type="project" value="UniProtKB-SubCell"/>
</dbReference>
<dbReference type="InterPro" id="IPR029058">
    <property type="entry name" value="AB_hydrolase_fold"/>
</dbReference>
<evidence type="ECO:0000313" key="10">
    <source>
        <dbReference type="EMBL" id="KXZ46005.1"/>
    </source>
</evidence>
<name>A0A150G8X7_GONPE</name>
<protein>
    <recommendedName>
        <fullName evidence="9">AB hydrolase-1 domain-containing protein</fullName>
    </recommendedName>
</protein>
<proteinExistence type="predicted"/>
<evidence type="ECO:0000256" key="8">
    <source>
        <dbReference type="SAM" id="SignalP"/>
    </source>
</evidence>
<dbReference type="SUPFAM" id="SSF53474">
    <property type="entry name" value="alpha/beta-Hydrolases"/>
    <property type="match status" value="1"/>
</dbReference>
<keyword evidence="11" id="KW-1185">Reference proteome</keyword>
<evidence type="ECO:0000313" key="11">
    <source>
        <dbReference type="Proteomes" id="UP000075714"/>
    </source>
</evidence>
<dbReference type="Gene3D" id="3.40.50.1820">
    <property type="entry name" value="alpha/beta hydrolase"/>
    <property type="match status" value="1"/>
</dbReference>
<feature type="region of interest" description="Disordered" evidence="7">
    <location>
        <begin position="331"/>
        <end position="351"/>
    </location>
</feature>
<dbReference type="PANTHER" id="PTHR48182:SF2">
    <property type="entry name" value="PROTEIN SERAC1"/>
    <property type="match status" value="1"/>
</dbReference>
<dbReference type="AlphaFoldDB" id="A0A150G8X7"/>
<dbReference type="GO" id="GO:0005783">
    <property type="term" value="C:endoplasmic reticulum"/>
    <property type="evidence" value="ECO:0007669"/>
    <property type="project" value="UniProtKB-SubCell"/>
</dbReference>
<dbReference type="PANTHER" id="PTHR48182">
    <property type="entry name" value="PROTEIN SERAC1"/>
    <property type="match status" value="1"/>
</dbReference>
<evidence type="ECO:0000256" key="4">
    <source>
        <dbReference type="ARBA" id="ARBA00022824"/>
    </source>
</evidence>
<feature type="signal peptide" evidence="8">
    <location>
        <begin position="1"/>
        <end position="18"/>
    </location>
</feature>
<reference evidence="11" key="1">
    <citation type="journal article" date="2016" name="Nat. Commun.">
        <title>The Gonium pectorale genome demonstrates co-option of cell cycle regulation during the evolution of multicellularity.</title>
        <authorList>
            <person name="Hanschen E.R."/>
            <person name="Marriage T.N."/>
            <person name="Ferris P.J."/>
            <person name="Hamaji T."/>
            <person name="Toyoda A."/>
            <person name="Fujiyama A."/>
            <person name="Neme R."/>
            <person name="Noguchi H."/>
            <person name="Minakuchi Y."/>
            <person name="Suzuki M."/>
            <person name="Kawai-Toyooka H."/>
            <person name="Smith D.R."/>
            <person name="Sparks H."/>
            <person name="Anderson J."/>
            <person name="Bakaric R."/>
            <person name="Luria V."/>
            <person name="Karger A."/>
            <person name="Kirschner M.W."/>
            <person name="Durand P.M."/>
            <person name="Michod R.E."/>
            <person name="Nozaki H."/>
            <person name="Olson B.J."/>
        </authorList>
    </citation>
    <scope>NUCLEOTIDE SEQUENCE [LARGE SCALE GENOMIC DNA]</scope>
    <source>
        <strain evidence="11">NIES-2863</strain>
    </source>
</reference>
<dbReference type="Proteomes" id="UP000075714">
    <property type="component" value="Unassembled WGS sequence"/>
</dbReference>
<organism evidence="10 11">
    <name type="scientific">Gonium pectorale</name>
    <name type="common">Green alga</name>
    <dbReference type="NCBI Taxonomy" id="33097"/>
    <lineage>
        <taxon>Eukaryota</taxon>
        <taxon>Viridiplantae</taxon>
        <taxon>Chlorophyta</taxon>
        <taxon>core chlorophytes</taxon>
        <taxon>Chlorophyceae</taxon>
        <taxon>CS clade</taxon>
        <taxon>Chlamydomonadales</taxon>
        <taxon>Volvocaceae</taxon>
        <taxon>Gonium</taxon>
    </lineage>
</organism>
<dbReference type="InterPro" id="IPR000073">
    <property type="entry name" value="AB_hydrolase_1"/>
</dbReference>
<evidence type="ECO:0000256" key="6">
    <source>
        <dbReference type="ARBA" id="ARBA00023136"/>
    </source>
</evidence>
<feature type="domain" description="AB hydrolase-1" evidence="9">
    <location>
        <begin position="58"/>
        <end position="161"/>
    </location>
</feature>
<dbReference type="InterPro" id="IPR052374">
    <property type="entry name" value="SERAC1"/>
</dbReference>
<dbReference type="GO" id="GO:0016020">
    <property type="term" value="C:membrane"/>
    <property type="evidence" value="ECO:0007669"/>
    <property type="project" value="UniProtKB-SubCell"/>
</dbReference>
<accession>A0A150G8X7</accession>
<keyword evidence="4" id="KW-0256">Endoplasmic reticulum</keyword>
<evidence type="ECO:0000256" key="5">
    <source>
        <dbReference type="ARBA" id="ARBA00023128"/>
    </source>
</evidence>
<evidence type="ECO:0000256" key="7">
    <source>
        <dbReference type="SAM" id="MobiDB-lite"/>
    </source>
</evidence>
<keyword evidence="5" id="KW-0496">Mitochondrion</keyword>
<evidence type="ECO:0000256" key="1">
    <source>
        <dbReference type="ARBA" id="ARBA00004173"/>
    </source>
</evidence>
<dbReference type="Pfam" id="PF12697">
    <property type="entry name" value="Abhydrolase_6"/>
    <property type="match status" value="1"/>
</dbReference>
<keyword evidence="8" id="KW-0732">Signal</keyword>
<feature type="chain" id="PRO_5007561954" description="AB hydrolase-1 domain-containing protein" evidence="8">
    <location>
        <begin position="19"/>
        <end position="351"/>
    </location>
</feature>
<keyword evidence="6" id="KW-0472">Membrane</keyword>
<dbReference type="EMBL" id="LSYV01000049">
    <property type="protein sequence ID" value="KXZ46005.1"/>
    <property type="molecule type" value="Genomic_DNA"/>
</dbReference>
<sequence length="351" mass="39192">MKNIIFGAFAAVVVLKAAFHRLFKRPDDGVTKAVSKNGDFSIYCLAQPTGLIRASMDIVFLHGLQVRDSGASLAWWSTWLSSDRSVCWPQAWLASRFKAARIFSVNYPARAVLKPERGQDHWDTTAIQLLNQLTSAEVAIGAGDRKVVLVGHSMGGLVLKQILYEAHHRASTGSSSDTKSLQLLKNLRGIAFYGTPHMGSFLADWTKSLMVDNGIVRTFFGVPNKAYMQRLEVFDKSTKLLQERFIGVLSSEQYGEQRIRTVCMAEMLPMQWGPVTKIVVEQAAATLDDKTYNRNEYIHANHVEVCKPSSQAGDSRFTVLVEHISEVTGERAEEVVPTNHRQEQLHVSELQ</sequence>
<comment type="caution">
    <text evidence="10">The sequence shown here is derived from an EMBL/GenBank/DDBJ whole genome shotgun (WGS) entry which is preliminary data.</text>
</comment>
<comment type="subcellular location">
    <subcellularLocation>
        <location evidence="2">Endoplasmic reticulum</location>
    </subcellularLocation>
    <subcellularLocation>
        <location evidence="3">Membrane</location>
    </subcellularLocation>
    <subcellularLocation>
        <location evidence="1">Mitochondrion</location>
    </subcellularLocation>
</comment>
<gene>
    <name evidence="10" type="ORF">GPECTOR_48g437</name>
</gene>
<evidence type="ECO:0000259" key="9">
    <source>
        <dbReference type="Pfam" id="PF12697"/>
    </source>
</evidence>
<evidence type="ECO:0000256" key="2">
    <source>
        <dbReference type="ARBA" id="ARBA00004240"/>
    </source>
</evidence>
<evidence type="ECO:0000256" key="3">
    <source>
        <dbReference type="ARBA" id="ARBA00004370"/>
    </source>
</evidence>
<dbReference type="OrthoDB" id="5086500at2759"/>